<gene>
    <name evidence="2" type="ORF">OEA66_00105</name>
</gene>
<dbReference type="PANTHER" id="PTHR47495">
    <property type="entry name" value="ALDEHYDE DEHYDROGENASE"/>
    <property type="match status" value="1"/>
</dbReference>
<reference evidence="2" key="1">
    <citation type="submission" date="2022-10" db="EMBL/GenBank/DDBJ databases">
        <title>Chryseobacterium sp. nov., a novel bacterial species.</title>
        <authorList>
            <person name="Cao Y."/>
        </authorList>
    </citation>
    <scope>NUCLEOTIDE SEQUENCE</scope>
    <source>
        <strain evidence="2">KC 927</strain>
    </source>
</reference>
<dbReference type="InterPro" id="IPR052516">
    <property type="entry name" value="N-heterocyclic_Hydroxylase"/>
</dbReference>
<dbReference type="PANTHER" id="PTHR47495:SF1">
    <property type="entry name" value="BLL3820 PROTEIN"/>
    <property type="match status" value="1"/>
</dbReference>
<feature type="domain" description="Aldehyde oxidase/xanthine dehydrogenase second molybdopterin binding" evidence="1">
    <location>
        <begin position="128"/>
        <end position="204"/>
    </location>
</feature>
<comment type="caution">
    <text evidence="2">The sequence shown here is derived from an EMBL/GenBank/DDBJ whole genome shotgun (WGS) entry which is preliminary data.</text>
</comment>
<dbReference type="InterPro" id="IPR046867">
    <property type="entry name" value="AldOxase/xan_DH_MoCoBD2"/>
</dbReference>
<evidence type="ECO:0000313" key="3">
    <source>
        <dbReference type="Proteomes" id="UP001070176"/>
    </source>
</evidence>
<dbReference type="RefSeq" id="WP_267279434.1">
    <property type="nucleotide sequence ID" value="NZ_JAOVZV010000001.1"/>
</dbReference>
<accession>A0ABT3XXZ9</accession>
<dbReference type="InterPro" id="IPR037165">
    <property type="entry name" value="AldOxase/xan_DH_Mopterin-bd_sf"/>
</dbReference>
<organism evidence="2 3">
    <name type="scientific">Chryseobacterium luquanense</name>
    <dbReference type="NCBI Taxonomy" id="2983766"/>
    <lineage>
        <taxon>Bacteria</taxon>
        <taxon>Pseudomonadati</taxon>
        <taxon>Bacteroidota</taxon>
        <taxon>Flavobacteriia</taxon>
        <taxon>Flavobacteriales</taxon>
        <taxon>Weeksellaceae</taxon>
        <taxon>Chryseobacterium group</taxon>
        <taxon>Chryseobacterium</taxon>
    </lineage>
</organism>
<evidence type="ECO:0000259" key="1">
    <source>
        <dbReference type="Pfam" id="PF20256"/>
    </source>
</evidence>
<dbReference type="Pfam" id="PF20256">
    <property type="entry name" value="MoCoBD_2"/>
    <property type="match status" value="1"/>
</dbReference>
<dbReference type="SUPFAM" id="SSF56003">
    <property type="entry name" value="Molybdenum cofactor-binding domain"/>
    <property type="match status" value="1"/>
</dbReference>
<evidence type="ECO:0000313" key="2">
    <source>
        <dbReference type="EMBL" id="MCX8530750.1"/>
    </source>
</evidence>
<dbReference type="EMBL" id="JAOVZV010000001">
    <property type="protein sequence ID" value="MCX8530750.1"/>
    <property type="molecule type" value="Genomic_DNA"/>
</dbReference>
<dbReference type="Gene3D" id="3.30.365.10">
    <property type="entry name" value="Aldehyde oxidase/xanthine dehydrogenase, molybdopterin binding domain"/>
    <property type="match status" value="2"/>
</dbReference>
<protein>
    <submittedName>
        <fullName evidence="2">Molybdopterin-dependent oxidoreductase</fullName>
    </submittedName>
</protein>
<proteinExistence type="predicted"/>
<dbReference type="Proteomes" id="UP001070176">
    <property type="component" value="Unassembled WGS sequence"/>
</dbReference>
<name>A0ABT3XXZ9_9FLAO</name>
<keyword evidence="3" id="KW-1185">Reference proteome</keyword>
<sequence>MSGQNNDQWREEFAKRKANRSTSEDFLEPYFENIKNVSFAEVPFEISIPSMWWRSVYASTNGFAYESFLDELSHEAGKDLLAFRREYLDEGTHKLIDKLEEVSGWKKHKKNEGFGVAITECFESAVGHVVKVSKNPNGGVKIDKVWTVMDCGWYVNPDIIKAQVEGYVIMGLGAAAFHEIIFKDRKTEQKNFDAYPMPRINDIPPIEVFVMDNDEDAGGVGEPGLPPLASALTNAIFDLTGKRIRKLPFKLSKV</sequence>